<name>A0A5N6GFQ5_ASPFL</name>
<reference evidence="1" key="1">
    <citation type="submission" date="2019-04" db="EMBL/GenBank/DDBJ databases">
        <title>Friends and foes A comparative genomics study of 23 Aspergillus species from section Flavi.</title>
        <authorList>
            <consortium name="DOE Joint Genome Institute"/>
            <person name="Kjaerbolling I."/>
            <person name="Vesth T."/>
            <person name="Frisvad J.C."/>
            <person name="Nybo J.L."/>
            <person name="Theobald S."/>
            <person name="Kildgaard S."/>
            <person name="Isbrandt T."/>
            <person name="Kuo A."/>
            <person name="Sato A."/>
            <person name="Lyhne E.K."/>
            <person name="Kogle M.E."/>
            <person name="Wiebenga A."/>
            <person name="Kun R.S."/>
            <person name="Lubbers R.J."/>
            <person name="Makela M.R."/>
            <person name="Barry K."/>
            <person name="Chovatia M."/>
            <person name="Clum A."/>
            <person name="Daum C."/>
            <person name="Haridas S."/>
            <person name="He G."/>
            <person name="LaButti K."/>
            <person name="Lipzen A."/>
            <person name="Mondo S."/>
            <person name="Riley R."/>
            <person name="Salamov A."/>
            <person name="Simmons B.A."/>
            <person name="Magnuson J.K."/>
            <person name="Henrissat B."/>
            <person name="Mortensen U.H."/>
            <person name="Larsen T.O."/>
            <person name="Devries R.P."/>
            <person name="Grigoriev I.V."/>
            <person name="Machida M."/>
            <person name="Baker S.E."/>
            <person name="Andersen M.R."/>
        </authorList>
    </citation>
    <scope>NUCLEOTIDE SEQUENCE [LARGE SCALE GENOMIC DNA]</scope>
    <source>
        <strain evidence="1">CBS 121.62</strain>
    </source>
</reference>
<dbReference type="AlphaFoldDB" id="A0A5N6GFQ5"/>
<accession>A0A5N6GFQ5</accession>
<dbReference type="Proteomes" id="UP000325434">
    <property type="component" value="Unassembled WGS sequence"/>
</dbReference>
<organism evidence="1">
    <name type="scientific">Aspergillus flavus</name>
    <dbReference type="NCBI Taxonomy" id="5059"/>
    <lineage>
        <taxon>Eukaryota</taxon>
        <taxon>Fungi</taxon>
        <taxon>Dikarya</taxon>
        <taxon>Ascomycota</taxon>
        <taxon>Pezizomycotina</taxon>
        <taxon>Eurotiomycetes</taxon>
        <taxon>Eurotiomycetidae</taxon>
        <taxon>Eurotiales</taxon>
        <taxon>Aspergillaceae</taxon>
        <taxon>Aspergillus</taxon>
        <taxon>Aspergillus subgen. Circumdati</taxon>
    </lineage>
</organism>
<sequence>MWDYLFIDKTWLNIAEKYDRCLPLLIGRNLSAFQPHKIQRHYCALIHEDKLFACLRDGWVYNKSRYEISFPCGIIINIREVITGQEEVGLPLDEIFSQGRSGLHLEYCFYRDRTLKSLTSQDIIGLNGPAHRKKAIKHGCSLKLLYKGQSRQCILEPVNMTKKIWVDKWDGKGMISSWTKTPGKYRAREQGVILV</sequence>
<gene>
    <name evidence="1" type="ORF">BDV35DRAFT_386168</name>
</gene>
<evidence type="ECO:0000313" key="1">
    <source>
        <dbReference type="EMBL" id="KAB8240019.1"/>
    </source>
</evidence>
<dbReference type="VEuPathDB" id="FungiDB:F9C07_2099040"/>
<proteinExistence type="predicted"/>
<protein>
    <submittedName>
        <fullName evidence="1">Uncharacterized protein</fullName>
    </submittedName>
</protein>
<dbReference type="EMBL" id="ML734799">
    <property type="protein sequence ID" value="KAB8240019.1"/>
    <property type="molecule type" value="Genomic_DNA"/>
</dbReference>